<gene>
    <name evidence="2" type="ORF">MNBD_GAMMA09-974</name>
</gene>
<accession>A0A3B0X8N9</accession>
<proteinExistence type="predicted"/>
<evidence type="ECO:0000313" key="2">
    <source>
        <dbReference type="EMBL" id="VAW64628.1"/>
    </source>
</evidence>
<organism evidence="2">
    <name type="scientific">hydrothermal vent metagenome</name>
    <dbReference type="NCBI Taxonomy" id="652676"/>
    <lineage>
        <taxon>unclassified sequences</taxon>
        <taxon>metagenomes</taxon>
        <taxon>ecological metagenomes</taxon>
    </lineage>
</organism>
<feature type="region of interest" description="Disordered" evidence="1">
    <location>
        <begin position="583"/>
        <end position="615"/>
    </location>
</feature>
<reference evidence="2" key="1">
    <citation type="submission" date="2018-06" db="EMBL/GenBank/DDBJ databases">
        <authorList>
            <person name="Zhirakovskaya E."/>
        </authorList>
    </citation>
    <scope>NUCLEOTIDE SEQUENCE</scope>
</reference>
<feature type="region of interest" description="Disordered" evidence="1">
    <location>
        <begin position="1"/>
        <end position="21"/>
    </location>
</feature>
<dbReference type="EMBL" id="UOFI01000056">
    <property type="protein sequence ID" value="VAW64628.1"/>
    <property type="molecule type" value="Genomic_DNA"/>
</dbReference>
<feature type="compositionally biased region" description="Polar residues" evidence="1">
    <location>
        <begin position="1"/>
        <end position="11"/>
    </location>
</feature>
<protein>
    <submittedName>
        <fullName evidence="2">DnaK-related protein</fullName>
    </submittedName>
</protein>
<name>A0A3B0X8N9_9ZZZZ</name>
<evidence type="ECO:0000256" key="1">
    <source>
        <dbReference type="SAM" id="MobiDB-lite"/>
    </source>
</evidence>
<feature type="compositionally biased region" description="Polar residues" evidence="1">
    <location>
        <begin position="600"/>
        <end position="615"/>
    </location>
</feature>
<dbReference type="AlphaFoldDB" id="A0A3B0X8N9"/>
<sequence>MKLNVPEQTAPSRDDFPNHPRKVKKWLTELKQANMGDYTRRIYNGMLTLNRQSMTPKHRLENMETLREPCRHIFNQLHKHFVSRSLPLPEKSMKIIHLNQALLNEIAIGYKILIFESANDLVKYDAKIALLACERSLHYYSELLLRTSQIYASLAKGVWWDIHRIYAYAEQKGIHKKDMVEPELHGMEISVEDYYKQILLFSLARPNSLRQSDTERLYKSIGDWAKLTTLSGKPGKNELDRYFVSRLDGDLPPNCVSEDDLKNLQQIRSIDTSRLVERLQKTDTNQEDFSAAISIGDNVSQETLRTLIISWSLCAKRRFSRAVRTSDIVVAIGLNPIFEALNSEVIAPKSKTRNPGKIFSLESIPDNEMANKDIFAKQEDDSTFFITHPDLKSTSSHTAHAWDMVSKGRALTDTYTRELQAQEKNTGEINKEAPDLHWQLSNVSAGGYCLHWNSDRPSRALVGELVSIREQGVDNTYVWRVGVIRWMKYNYAEGLEIGVQVLSPKVISCTVSRPDRKNEEPFNCLMLPGIKPVQQPSTILLPAHAFRRDNTLQLQVYERDMKIKLGTIREHTGSFTQFQFTQLDGKGMPENDSSGGGEKSGNQDPDNFDSIWSSL</sequence>